<organism evidence="1 2">
    <name type="scientific">Sulfitobacter indolifex HEL-45</name>
    <dbReference type="NCBI Taxonomy" id="391624"/>
    <lineage>
        <taxon>Bacteria</taxon>
        <taxon>Pseudomonadati</taxon>
        <taxon>Pseudomonadota</taxon>
        <taxon>Alphaproteobacteria</taxon>
        <taxon>Rhodobacterales</taxon>
        <taxon>Roseobacteraceae</taxon>
        <taxon>Sulfitobacter</taxon>
    </lineage>
</organism>
<evidence type="ECO:0000313" key="2">
    <source>
        <dbReference type="Proteomes" id="UP000003257"/>
    </source>
</evidence>
<keyword evidence="2" id="KW-1185">Reference proteome</keyword>
<protein>
    <submittedName>
        <fullName evidence="1">Uncharacterized protein</fullName>
    </submittedName>
</protein>
<dbReference type="Proteomes" id="UP000003257">
    <property type="component" value="Unassembled WGS sequence"/>
</dbReference>
<evidence type="ECO:0000313" key="1">
    <source>
        <dbReference type="EMBL" id="EDQ04488.1"/>
    </source>
</evidence>
<accession>A0ABM9X4Q2</accession>
<proteinExistence type="predicted"/>
<name>A0ABM9X4Q2_9RHOB</name>
<gene>
    <name evidence="1" type="ORF">OIHEL45_16204</name>
</gene>
<sequence>MTRREVRYDNASFFGDFHMMAININKAIIAGGALAYKALSNAYEWGSAIDKIETILRKLPSQKIYNIIASGWYQHANNGLYDSRIERMHYDMQSQYDRTVAMNEVSGKHGKGMSADNFVKDIVEVDTVYGAQNEPAQTYYSSKQQPYKRALRGEVILARETRLVMLGNSLSVSYIPIHVRGYCSYMVYALREWKKHSLAVP</sequence>
<dbReference type="EMBL" id="ABID01000004">
    <property type="protein sequence ID" value="EDQ04488.1"/>
    <property type="molecule type" value="Genomic_DNA"/>
</dbReference>
<reference evidence="1 2" key="1">
    <citation type="submission" date="2007-11" db="EMBL/GenBank/DDBJ databases">
        <authorList>
            <person name="Wagner-Dobler I."/>
            <person name="Ferriera S."/>
            <person name="Johnson J."/>
            <person name="Kravitz S."/>
            <person name="Beeson K."/>
            <person name="Sutton G."/>
            <person name="Rogers Y.-H."/>
            <person name="Friedman R."/>
            <person name="Frazier M."/>
            <person name="Venter J.C."/>
        </authorList>
    </citation>
    <scope>NUCLEOTIDE SEQUENCE [LARGE SCALE GENOMIC DNA]</scope>
    <source>
        <strain evidence="1 2">HEL-45</strain>
    </source>
</reference>
<comment type="caution">
    <text evidence="1">The sequence shown here is derived from an EMBL/GenBank/DDBJ whole genome shotgun (WGS) entry which is preliminary data.</text>
</comment>